<evidence type="ECO:0008006" key="3">
    <source>
        <dbReference type="Google" id="ProtNLM"/>
    </source>
</evidence>
<protein>
    <recommendedName>
        <fullName evidence="3">VWA domain-containing protein</fullName>
    </recommendedName>
</protein>
<dbReference type="eggNOG" id="COG2304">
    <property type="taxonomic scope" value="Bacteria"/>
</dbReference>
<dbReference type="Gene3D" id="3.40.50.410">
    <property type="entry name" value="von Willebrand factor, type A domain"/>
    <property type="match status" value="1"/>
</dbReference>
<proteinExistence type="predicted"/>
<accession>G6Y9I8</accession>
<dbReference type="STRING" id="1082933.A6B35_18680"/>
<reference evidence="1 2" key="1">
    <citation type="journal article" date="2012" name="J. Bacteriol.">
        <title>Draft Genome Sequence of Plant Growth-Promoting Rhizobium Mesorhizobium amorphae, Isolated from Zinc-Lead Mine Tailings.</title>
        <authorList>
            <person name="Hao X."/>
            <person name="Lin Y."/>
            <person name="Johnstone L."/>
            <person name="Baltrus D.A."/>
            <person name="Miller S.J."/>
            <person name="Wei G."/>
            <person name="Rensing C."/>
        </authorList>
    </citation>
    <scope>NUCLEOTIDE SEQUENCE [LARGE SCALE GENOMIC DNA]</scope>
    <source>
        <strain evidence="1 2">CCNWGS0123</strain>
    </source>
</reference>
<keyword evidence="2" id="KW-1185">Reference proteome</keyword>
<evidence type="ECO:0000313" key="1">
    <source>
        <dbReference type="EMBL" id="EHH11694.1"/>
    </source>
</evidence>
<evidence type="ECO:0000313" key="2">
    <source>
        <dbReference type="Proteomes" id="UP000002949"/>
    </source>
</evidence>
<dbReference type="EMBL" id="AGSN01000101">
    <property type="protein sequence ID" value="EHH11694.1"/>
    <property type="molecule type" value="Genomic_DNA"/>
</dbReference>
<dbReference type="AlphaFoldDB" id="G6Y9I8"/>
<dbReference type="PATRIC" id="fig|1082933.3.peg.2526"/>
<name>G6Y9I8_9HYPH</name>
<dbReference type="SUPFAM" id="SSF53300">
    <property type="entry name" value="vWA-like"/>
    <property type="match status" value="1"/>
</dbReference>
<sequence>MSPMMGLASAAAAPHLDLMSDNKQPVPAKADSAPVKPQSSAGEIDAFIRQARTLAASATGVGRLILSLDATMSRQPTWDLANALQGEMFDAVGKVGSLSVQLVYFRGLGECRSSDFVTDTNALKQLMTGIECRSGNTQIGKVLAHALKATAKAKVNALVYIGDAMEENLDDLADKAASLGLHGVPVFVFQEGHDSGAEKSFKEIARLSKGAWFRFDRRAAATLAGLLSAVAMFATGGLKALEARGSPGDRLLIEHLRGGGS</sequence>
<gene>
    <name evidence="1" type="ORF">MEA186_13038</name>
</gene>
<organism evidence="1 2">
    <name type="scientific">Mesorhizobium amorphae CCNWGS0123</name>
    <dbReference type="NCBI Taxonomy" id="1082933"/>
    <lineage>
        <taxon>Bacteria</taxon>
        <taxon>Pseudomonadati</taxon>
        <taxon>Pseudomonadota</taxon>
        <taxon>Alphaproteobacteria</taxon>
        <taxon>Hyphomicrobiales</taxon>
        <taxon>Phyllobacteriaceae</taxon>
        <taxon>Mesorhizobium</taxon>
    </lineage>
</organism>
<dbReference type="Proteomes" id="UP000002949">
    <property type="component" value="Unassembled WGS sequence"/>
</dbReference>
<dbReference type="InterPro" id="IPR036465">
    <property type="entry name" value="vWFA_dom_sf"/>
</dbReference>